<dbReference type="GO" id="GO:0046872">
    <property type="term" value="F:metal ion binding"/>
    <property type="evidence" value="ECO:0007669"/>
    <property type="project" value="UniProtKB-UniRule"/>
</dbReference>
<dbReference type="PIRSF" id="PIRSF006268">
    <property type="entry name" value="ApbE"/>
    <property type="match status" value="1"/>
</dbReference>
<organism evidence="12 13">
    <name type="scientific">candidate division WOR-1 bacterium RIFOXYC12_FULL_54_18</name>
    <dbReference type="NCBI Taxonomy" id="1802584"/>
    <lineage>
        <taxon>Bacteria</taxon>
        <taxon>Bacillati</taxon>
        <taxon>Saganbacteria</taxon>
    </lineage>
</organism>
<dbReference type="PANTHER" id="PTHR30040">
    <property type="entry name" value="THIAMINE BIOSYNTHESIS LIPOPROTEIN APBE"/>
    <property type="match status" value="1"/>
</dbReference>
<protein>
    <recommendedName>
        <fullName evidence="2 10">FAD:protein FMN transferase</fullName>
        <ecNumber evidence="1 10">2.7.1.180</ecNumber>
    </recommendedName>
    <alternativeName>
        <fullName evidence="8 10">Flavin transferase</fullName>
    </alternativeName>
</protein>
<evidence type="ECO:0000256" key="7">
    <source>
        <dbReference type="ARBA" id="ARBA00022842"/>
    </source>
</evidence>
<comment type="caution">
    <text evidence="12">The sequence shown here is derived from an EMBL/GenBank/DDBJ whole genome shotgun (WGS) entry which is preliminary data.</text>
</comment>
<keyword evidence="3 10" id="KW-0285">Flavoprotein</keyword>
<evidence type="ECO:0000256" key="4">
    <source>
        <dbReference type="ARBA" id="ARBA00022679"/>
    </source>
</evidence>
<keyword evidence="7 10" id="KW-0460">Magnesium</keyword>
<dbReference type="Pfam" id="PF02424">
    <property type="entry name" value="ApbE"/>
    <property type="match status" value="1"/>
</dbReference>
<gene>
    <name evidence="12" type="ORF">A3K49_05000</name>
</gene>
<evidence type="ECO:0000256" key="6">
    <source>
        <dbReference type="ARBA" id="ARBA00022827"/>
    </source>
</evidence>
<evidence type="ECO:0000313" key="12">
    <source>
        <dbReference type="EMBL" id="OGC28321.1"/>
    </source>
</evidence>
<dbReference type="SUPFAM" id="SSF143631">
    <property type="entry name" value="ApbE-like"/>
    <property type="match status" value="1"/>
</dbReference>
<reference evidence="12 13" key="1">
    <citation type="journal article" date="2016" name="Nat. Commun.">
        <title>Thousands of microbial genomes shed light on interconnected biogeochemical processes in an aquifer system.</title>
        <authorList>
            <person name="Anantharaman K."/>
            <person name="Brown C.T."/>
            <person name="Hug L.A."/>
            <person name="Sharon I."/>
            <person name="Castelle C.J."/>
            <person name="Probst A.J."/>
            <person name="Thomas B.C."/>
            <person name="Singh A."/>
            <person name="Wilkins M.J."/>
            <person name="Karaoz U."/>
            <person name="Brodie E.L."/>
            <person name="Williams K.H."/>
            <person name="Hubbard S.S."/>
            <person name="Banfield J.F."/>
        </authorList>
    </citation>
    <scope>NUCLEOTIDE SEQUENCE [LARGE SCALE GENOMIC DNA]</scope>
</reference>
<dbReference type="AlphaFoldDB" id="A0A1F4T677"/>
<evidence type="ECO:0000256" key="8">
    <source>
        <dbReference type="ARBA" id="ARBA00031306"/>
    </source>
</evidence>
<dbReference type="GO" id="GO:0016740">
    <property type="term" value="F:transferase activity"/>
    <property type="evidence" value="ECO:0007669"/>
    <property type="project" value="UniProtKB-UniRule"/>
</dbReference>
<evidence type="ECO:0000256" key="2">
    <source>
        <dbReference type="ARBA" id="ARBA00016337"/>
    </source>
</evidence>
<evidence type="ECO:0000256" key="1">
    <source>
        <dbReference type="ARBA" id="ARBA00011955"/>
    </source>
</evidence>
<evidence type="ECO:0000256" key="3">
    <source>
        <dbReference type="ARBA" id="ARBA00022630"/>
    </source>
</evidence>
<dbReference type="EC" id="2.7.1.180" evidence="1 10"/>
<dbReference type="EMBL" id="MEUG01000001">
    <property type="protein sequence ID" value="OGC28321.1"/>
    <property type="molecule type" value="Genomic_DNA"/>
</dbReference>
<dbReference type="PANTHER" id="PTHR30040:SF2">
    <property type="entry name" value="FAD:PROTEIN FMN TRANSFERASE"/>
    <property type="match status" value="1"/>
</dbReference>
<dbReference type="Proteomes" id="UP000178602">
    <property type="component" value="Unassembled WGS sequence"/>
</dbReference>
<evidence type="ECO:0000256" key="10">
    <source>
        <dbReference type="PIRNR" id="PIRNR006268"/>
    </source>
</evidence>
<comment type="cofactor">
    <cofactor evidence="11">
        <name>Mg(2+)</name>
        <dbReference type="ChEBI" id="CHEBI:18420"/>
    </cofactor>
    <cofactor evidence="11">
        <name>Mn(2+)</name>
        <dbReference type="ChEBI" id="CHEBI:29035"/>
    </cofactor>
    <text evidence="11">Magnesium. Can also use manganese.</text>
</comment>
<feature type="binding site" evidence="11">
    <location>
        <position position="137"/>
    </location>
    <ligand>
        <name>Mg(2+)</name>
        <dbReference type="ChEBI" id="CHEBI:18420"/>
    </ligand>
</feature>
<dbReference type="InterPro" id="IPR003374">
    <property type="entry name" value="ApbE-like_sf"/>
</dbReference>
<dbReference type="Gene3D" id="3.10.520.10">
    <property type="entry name" value="ApbE-like domains"/>
    <property type="match status" value="1"/>
</dbReference>
<comment type="catalytic activity">
    <reaction evidence="9 10">
        <text>L-threonyl-[protein] + FAD = FMN-L-threonyl-[protein] + AMP + H(+)</text>
        <dbReference type="Rhea" id="RHEA:36847"/>
        <dbReference type="Rhea" id="RHEA-COMP:11060"/>
        <dbReference type="Rhea" id="RHEA-COMP:11061"/>
        <dbReference type="ChEBI" id="CHEBI:15378"/>
        <dbReference type="ChEBI" id="CHEBI:30013"/>
        <dbReference type="ChEBI" id="CHEBI:57692"/>
        <dbReference type="ChEBI" id="CHEBI:74257"/>
        <dbReference type="ChEBI" id="CHEBI:456215"/>
        <dbReference type="EC" id="2.7.1.180"/>
    </reaction>
</comment>
<keyword evidence="6 10" id="KW-0274">FAD</keyword>
<evidence type="ECO:0000256" key="11">
    <source>
        <dbReference type="PIRSR" id="PIRSR006268-2"/>
    </source>
</evidence>
<keyword evidence="5 10" id="KW-0479">Metal-binding</keyword>
<proteinExistence type="inferred from homology"/>
<evidence type="ECO:0000256" key="5">
    <source>
        <dbReference type="ARBA" id="ARBA00022723"/>
    </source>
</evidence>
<accession>A0A1F4T677</accession>
<dbReference type="InterPro" id="IPR024932">
    <property type="entry name" value="ApbE"/>
</dbReference>
<comment type="similarity">
    <text evidence="10">Belongs to the ApbE family.</text>
</comment>
<evidence type="ECO:0000256" key="9">
    <source>
        <dbReference type="ARBA" id="ARBA00048540"/>
    </source>
</evidence>
<feature type="binding site" evidence="11">
    <location>
        <position position="241"/>
    </location>
    <ligand>
        <name>Mg(2+)</name>
        <dbReference type="ChEBI" id="CHEBI:18420"/>
    </ligand>
</feature>
<name>A0A1F4T677_UNCSA</name>
<sequence>MKKYLLFIVVGVSLLGLSLFLLSPREQTIFTMGTTLRVKGDGREIAIAEAGRLNALLNRFDPSSEVSAINLAAGLHPVKVSRETFDVIAISLIISELSDGAFDVTMGENGNWRDIALNGKEQKIFLARKGMKIDLGGIGKGYAIEKIKRLLRADRGNKTLVDMRSSIGAIGRSWKIGIVDPRLAGRGASRVLGVAVLDDGETLSTSGGYEQPGHIIDPRTGQTAEQCLGVTVIAQDAAIADALSTAIFVLGPEKGMELANKLAAQAVIVDKKGKIYDNFGFKLR</sequence>
<feature type="binding site" evidence="11">
    <location>
        <position position="245"/>
    </location>
    <ligand>
        <name>Mg(2+)</name>
        <dbReference type="ChEBI" id="CHEBI:18420"/>
    </ligand>
</feature>
<keyword evidence="4 10" id="KW-0808">Transferase</keyword>
<evidence type="ECO:0000313" key="13">
    <source>
        <dbReference type="Proteomes" id="UP000178602"/>
    </source>
</evidence>